<evidence type="ECO:0000313" key="4">
    <source>
        <dbReference type="RefSeq" id="XP_008440420.2"/>
    </source>
</evidence>
<dbReference type="InterPro" id="IPR035925">
    <property type="entry name" value="BSD_dom_sf"/>
</dbReference>
<dbReference type="Gene3D" id="1.10.3970.10">
    <property type="entry name" value="BSD domain"/>
    <property type="match status" value="1"/>
</dbReference>
<proteinExistence type="predicted"/>
<dbReference type="InterPro" id="IPR005607">
    <property type="entry name" value="BSD_dom"/>
</dbReference>
<feature type="compositionally biased region" description="Low complexity" evidence="1">
    <location>
        <begin position="303"/>
        <end position="312"/>
    </location>
</feature>
<feature type="compositionally biased region" description="Acidic residues" evidence="1">
    <location>
        <begin position="418"/>
        <end position="433"/>
    </location>
</feature>
<dbReference type="eggNOG" id="ENOG502QQ1N">
    <property type="taxonomic scope" value="Eukaryota"/>
</dbReference>
<dbReference type="PANTHER" id="PTHR31923:SF4">
    <property type="entry name" value="BSD DOMAIN-CONTAINING PROTEIN"/>
    <property type="match status" value="1"/>
</dbReference>
<dbReference type="RefSeq" id="XP_008440420.2">
    <property type="nucleotide sequence ID" value="XM_008442198.3"/>
</dbReference>
<dbReference type="AlphaFoldDB" id="A0A1S3B128"/>
<dbReference type="KEGG" id="cmo:103484870"/>
<reference evidence="4" key="1">
    <citation type="submission" date="2025-08" db="UniProtKB">
        <authorList>
            <consortium name="RefSeq"/>
        </authorList>
    </citation>
    <scope>IDENTIFICATION</scope>
    <source>
        <tissue evidence="4">Stem</tissue>
    </source>
</reference>
<dbReference type="InParanoid" id="A0A1S3B128"/>
<dbReference type="PROSITE" id="PS50858">
    <property type="entry name" value="BSD"/>
    <property type="match status" value="1"/>
</dbReference>
<evidence type="ECO:0000259" key="2">
    <source>
        <dbReference type="PROSITE" id="PS50858"/>
    </source>
</evidence>
<feature type="domain" description="BSD" evidence="2">
    <location>
        <begin position="211"/>
        <end position="263"/>
    </location>
</feature>
<feature type="compositionally biased region" description="Basic and acidic residues" evidence="1">
    <location>
        <begin position="463"/>
        <end position="476"/>
    </location>
</feature>
<feature type="region of interest" description="Disordered" evidence="1">
    <location>
        <begin position="290"/>
        <end position="351"/>
    </location>
</feature>
<accession>A0A1S3B128</accession>
<organism evidence="3 4">
    <name type="scientific">Cucumis melo</name>
    <name type="common">Muskmelon</name>
    <dbReference type="NCBI Taxonomy" id="3656"/>
    <lineage>
        <taxon>Eukaryota</taxon>
        <taxon>Viridiplantae</taxon>
        <taxon>Streptophyta</taxon>
        <taxon>Embryophyta</taxon>
        <taxon>Tracheophyta</taxon>
        <taxon>Spermatophyta</taxon>
        <taxon>Magnoliopsida</taxon>
        <taxon>eudicotyledons</taxon>
        <taxon>Gunneridae</taxon>
        <taxon>Pentapetalae</taxon>
        <taxon>rosids</taxon>
        <taxon>fabids</taxon>
        <taxon>Cucurbitales</taxon>
        <taxon>Cucurbitaceae</taxon>
        <taxon>Benincaseae</taxon>
        <taxon>Cucumis</taxon>
    </lineage>
</organism>
<evidence type="ECO:0000256" key="1">
    <source>
        <dbReference type="SAM" id="MobiDB-lite"/>
    </source>
</evidence>
<dbReference type="Pfam" id="PF03909">
    <property type="entry name" value="BSD"/>
    <property type="match status" value="1"/>
</dbReference>
<dbReference type="SMART" id="SM00751">
    <property type="entry name" value="BSD"/>
    <property type="match status" value="1"/>
</dbReference>
<feature type="region of interest" description="Disordered" evidence="1">
    <location>
        <begin position="88"/>
        <end position="120"/>
    </location>
</feature>
<dbReference type="SUPFAM" id="SSF140383">
    <property type="entry name" value="BSD domain-like"/>
    <property type="match status" value="1"/>
</dbReference>
<dbReference type="GeneID" id="103484870"/>
<feature type="compositionally biased region" description="Basic and acidic residues" evidence="1">
    <location>
        <begin position="101"/>
        <end position="110"/>
    </location>
</feature>
<protein>
    <submittedName>
        <fullName evidence="4">Uncharacterized protein LOC103484870</fullName>
    </submittedName>
</protein>
<feature type="region of interest" description="Disordered" evidence="1">
    <location>
        <begin position="1"/>
        <end position="66"/>
    </location>
</feature>
<gene>
    <name evidence="4" type="primary">LOC103484870</name>
</gene>
<evidence type="ECO:0000313" key="3">
    <source>
        <dbReference type="Proteomes" id="UP001652600"/>
    </source>
</evidence>
<sequence length="500" mass="55388">MAWLARSIANSLKLDDDDEDEPNAVPNPKSPLKSDSLSNQYHRTESPSSPSSSSSTPTARGVKEDLSELKNTLTRQFWGVASFLAPPPEHSASHSQLSDLKPNEPIDKSTTDNPSDSKLSEEDLIAGIRSDFAEISGKFKTGISKLSNTKTVSDITKIASNFLQFGSEDSLENYDVGNAVGVTEEVLIFVRNIVQHPETWLDFPLPYDDDSDDLELSDAQQEHALAVEHLVPRLAALRIELCPQYMSEDCFWKIYFVLLHPRLSKHDAEILSTSQVLEARAQFHELQQRTKEHIEPHISRNISTSSKGSSDSSNEELLSVPYRDQSEPPIVQKSPDSTAPPSIVTDVETDKHPIKNVEIQVVDNPIIEEMPLQTGVEHSHSGPSKVFDDIDVDDADDWLKEETLEIDGDSGTNIPIGNDEDVSFSDLEDDDQEMPAYHKKGTSGSDSSTKDSRDWVQLSRTSGDSDKDMNTVETKHAGSSQVGTRKESSDWLNVDDIDSM</sequence>
<name>A0A1S3B128_CUCME</name>
<dbReference type="Proteomes" id="UP001652600">
    <property type="component" value="Chromosome 8"/>
</dbReference>
<feature type="region of interest" description="Disordered" evidence="1">
    <location>
        <begin position="403"/>
        <end position="500"/>
    </location>
</feature>
<dbReference type="PANTHER" id="PTHR31923">
    <property type="entry name" value="BSD DOMAIN-CONTAINING PROTEIN"/>
    <property type="match status" value="1"/>
</dbReference>
<feature type="compositionally biased region" description="Low complexity" evidence="1">
    <location>
        <begin position="46"/>
        <end position="58"/>
    </location>
</feature>
<keyword evidence="3" id="KW-1185">Reference proteome</keyword>
<dbReference type="Gramene" id="MELO3C007651.2.1">
    <property type="protein sequence ID" value="MELO3C007651.2.1"/>
    <property type="gene ID" value="MELO3C007651.2"/>
</dbReference>